<evidence type="ECO:0000259" key="11">
    <source>
        <dbReference type="SMART" id="SM01193"/>
    </source>
</evidence>
<dbReference type="SMART" id="SM01192">
    <property type="entry name" value="Enolase_C"/>
    <property type="match status" value="1"/>
</dbReference>
<feature type="binding site" evidence="8">
    <location>
        <begin position="364"/>
        <end position="367"/>
    </location>
    <ligand>
        <name>substrate</name>
    </ligand>
</feature>
<feature type="binding site" evidence="6 9">
    <location>
        <position position="241"/>
    </location>
    <ligand>
        <name>Mg(2+)</name>
        <dbReference type="ChEBI" id="CHEBI:18420"/>
    </ligand>
</feature>
<dbReference type="SUPFAM" id="SSF54826">
    <property type="entry name" value="Enolase N-terminal domain-like"/>
    <property type="match status" value="1"/>
</dbReference>
<dbReference type="Pfam" id="PF00113">
    <property type="entry name" value="Enolase_C"/>
    <property type="match status" value="1"/>
</dbReference>
<keyword evidence="3 6" id="KW-0460">Magnesium</keyword>
<reference evidence="12 13" key="1">
    <citation type="journal article" date="2016" name="Sci. Rep.">
        <title>Metabolic traits of an uncultured archaeal lineage -MSBL1- from brine pools of the Red Sea.</title>
        <authorList>
            <person name="Mwirichia R."/>
            <person name="Alam I."/>
            <person name="Rashid M."/>
            <person name="Vinu M."/>
            <person name="Ba-Alawi W."/>
            <person name="Anthony Kamau A."/>
            <person name="Kamanda Ngugi D."/>
            <person name="Goker M."/>
            <person name="Klenk H.P."/>
            <person name="Bajic V."/>
            <person name="Stingl U."/>
        </authorList>
    </citation>
    <scope>NUCLEOTIDE SEQUENCE [LARGE SCALE GENOMIC DNA]</scope>
    <source>
        <strain evidence="12">SCGC-AAA259I09</strain>
    </source>
</reference>
<evidence type="ECO:0000259" key="10">
    <source>
        <dbReference type="SMART" id="SM01192"/>
    </source>
</evidence>
<dbReference type="SUPFAM" id="SSF51604">
    <property type="entry name" value="Enolase C-terminal domain-like"/>
    <property type="match status" value="1"/>
</dbReference>
<dbReference type="Proteomes" id="UP000070463">
    <property type="component" value="Unassembled WGS sequence"/>
</dbReference>
<feature type="binding site" evidence="6">
    <location>
        <position position="367"/>
    </location>
    <ligand>
        <name>(2R)-2-phosphoglycerate</name>
        <dbReference type="ChEBI" id="CHEBI:58289"/>
    </ligand>
</feature>
<keyword evidence="6" id="KW-0963">Cytoplasm</keyword>
<dbReference type="Gene3D" id="3.30.390.10">
    <property type="entry name" value="Enolase-like, N-terminal domain"/>
    <property type="match status" value="1"/>
</dbReference>
<accession>A0A133UV87</accession>
<dbReference type="InterPro" id="IPR020811">
    <property type="entry name" value="Enolase_N"/>
</dbReference>
<dbReference type="GO" id="GO:0009986">
    <property type="term" value="C:cell surface"/>
    <property type="evidence" value="ECO:0007669"/>
    <property type="project" value="UniProtKB-SubCell"/>
</dbReference>
<feature type="binding site" evidence="6 9">
    <location>
        <position position="286"/>
    </location>
    <ligand>
        <name>Mg(2+)</name>
        <dbReference type="ChEBI" id="CHEBI:18420"/>
    </ligand>
</feature>
<dbReference type="Pfam" id="PF03952">
    <property type="entry name" value="Enolase_N"/>
    <property type="match status" value="1"/>
</dbReference>
<feature type="binding site" evidence="8">
    <location>
        <position position="312"/>
    </location>
    <ligand>
        <name>substrate</name>
    </ligand>
</feature>
<comment type="pathway">
    <text evidence="1 6">Carbohydrate degradation; glycolysis; pyruvate from D-glyceraldehyde 3-phosphate: step 4/5.</text>
</comment>
<keyword evidence="6 9" id="KW-0479">Metal-binding</keyword>
<dbReference type="CDD" id="cd03313">
    <property type="entry name" value="enolase"/>
    <property type="match status" value="1"/>
</dbReference>
<dbReference type="PRINTS" id="PR00148">
    <property type="entry name" value="ENOLASE"/>
</dbReference>
<feature type="domain" description="Enolase C-terminal TIM barrel" evidence="10">
    <location>
        <begin position="136"/>
        <end position="416"/>
    </location>
</feature>
<feature type="binding site" evidence="8">
    <location>
        <position position="152"/>
    </location>
    <ligand>
        <name>substrate</name>
    </ligand>
</feature>
<comment type="function">
    <text evidence="6">Catalyzes the reversible conversion of 2-phosphoglycerate (2-PG) into phosphoenolpyruvate (PEP). It is essential for the degradation of carbohydrates via glycolysis.</text>
</comment>
<dbReference type="InterPro" id="IPR029017">
    <property type="entry name" value="Enolase-like_N"/>
</dbReference>
<evidence type="ECO:0000256" key="4">
    <source>
        <dbReference type="ARBA" id="ARBA00023152"/>
    </source>
</evidence>
<dbReference type="GO" id="GO:0004634">
    <property type="term" value="F:phosphopyruvate hydratase activity"/>
    <property type="evidence" value="ECO:0007669"/>
    <property type="project" value="UniProtKB-UniRule"/>
</dbReference>
<dbReference type="SFLD" id="SFLDG00178">
    <property type="entry name" value="enolase"/>
    <property type="match status" value="1"/>
</dbReference>
<feature type="binding site" evidence="8">
    <location>
        <position position="388"/>
    </location>
    <ligand>
        <name>substrate</name>
    </ligand>
</feature>
<evidence type="ECO:0000313" key="12">
    <source>
        <dbReference type="EMBL" id="KXA98040.1"/>
    </source>
</evidence>
<dbReference type="AlphaFoldDB" id="A0A133UV87"/>
<feature type="binding site" evidence="6">
    <location>
        <position position="161"/>
    </location>
    <ligand>
        <name>(2R)-2-phosphoglycerate</name>
        <dbReference type="ChEBI" id="CHEBI:58289"/>
    </ligand>
</feature>
<feature type="binding site" evidence="8">
    <location>
        <position position="286"/>
    </location>
    <ligand>
        <name>substrate</name>
    </ligand>
</feature>
<comment type="cofactor">
    <cofactor evidence="6">
        <name>Mg(2+)</name>
        <dbReference type="ChEBI" id="CHEBI:18420"/>
    </cofactor>
    <text evidence="6">Binds a second Mg(2+) ion via substrate during catalysis.</text>
</comment>
<feature type="binding site" evidence="8">
    <location>
        <position position="162"/>
    </location>
    <ligand>
        <name>substrate</name>
    </ligand>
</feature>
<evidence type="ECO:0000256" key="2">
    <source>
        <dbReference type="ARBA" id="ARBA00009604"/>
    </source>
</evidence>
<comment type="caution">
    <text evidence="12">The sequence shown here is derived from an EMBL/GenBank/DDBJ whole genome shotgun (WGS) entry which is preliminary data.</text>
</comment>
<dbReference type="GO" id="GO:0000287">
    <property type="term" value="F:magnesium ion binding"/>
    <property type="evidence" value="ECO:0007669"/>
    <property type="project" value="UniProtKB-UniRule"/>
</dbReference>
<dbReference type="EMBL" id="LHXR01000011">
    <property type="protein sequence ID" value="KXA98040.1"/>
    <property type="molecule type" value="Genomic_DNA"/>
</dbReference>
<gene>
    <name evidence="6" type="primary">eno</name>
    <name evidence="12" type="ORF">AKJ37_01630</name>
</gene>
<dbReference type="InterPro" id="IPR036849">
    <property type="entry name" value="Enolase-like_C_sf"/>
</dbReference>
<dbReference type="PANTHER" id="PTHR11902:SF1">
    <property type="entry name" value="ENOLASE"/>
    <property type="match status" value="1"/>
</dbReference>
<keyword evidence="5 6" id="KW-0456">Lyase</keyword>
<dbReference type="PATRIC" id="fig|1698267.3.peg.118"/>
<dbReference type="NCBIfam" id="TIGR01060">
    <property type="entry name" value="eno"/>
    <property type="match status" value="1"/>
</dbReference>
<dbReference type="SFLD" id="SFLDS00001">
    <property type="entry name" value="Enolase"/>
    <property type="match status" value="1"/>
</dbReference>
<dbReference type="GO" id="GO:0000015">
    <property type="term" value="C:phosphopyruvate hydratase complex"/>
    <property type="evidence" value="ECO:0007669"/>
    <property type="project" value="InterPro"/>
</dbReference>
<keyword evidence="13" id="KW-1185">Reference proteome</keyword>
<sequence>MKDVKIEDIHARKILDSRGNPTIEVDVLATNTSQKKEIGRAAAPSGASRGVHEVVAFPNDSPETSIKELEEIIPNLKGSSISDQTDFDKKLRELDGTPNLSKIGGNAIVALSMAAAKAVSEVENVPLFKRLNKNDNYELPYPLGNVLGGGEHAGTTAPDIQEFLSLPIDARNFEQAAFANAKVHKRVRKFANEEDKAFTGGKSDEGAWAPNISDDKALEIVAKACEEISNELGFEIRAGLDVAASSLFDSEKGKYKYKREGKFRDTGEQIEFILDCIESYNLAYVEDPIEEDFESFAEIKDKAGESCLICGDDIFVTNVERINRGIELDAANAVLIKPNQIGTLTATKKAVDLTKENGYVPVISHRSGETTDTTISHLAVGYGCPIIKTGAVGGERIAKLNELIRIEEKLGEKAKMGDIF</sequence>
<feature type="binding site" evidence="6">
    <location>
        <position position="388"/>
    </location>
    <ligand>
        <name>(2R)-2-phosphoglycerate</name>
        <dbReference type="ChEBI" id="CHEBI:58289"/>
    </ligand>
</feature>
<feature type="active site" description="Proton acceptor" evidence="6 7">
    <location>
        <position position="337"/>
    </location>
</feature>
<evidence type="ECO:0000256" key="8">
    <source>
        <dbReference type="PIRSR" id="PIRSR001400-2"/>
    </source>
</evidence>
<comment type="catalytic activity">
    <reaction evidence="6">
        <text>(2R)-2-phosphoglycerate = phosphoenolpyruvate + H2O</text>
        <dbReference type="Rhea" id="RHEA:10164"/>
        <dbReference type="ChEBI" id="CHEBI:15377"/>
        <dbReference type="ChEBI" id="CHEBI:58289"/>
        <dbReference type="ChEBI" id="CHEBI:58702"/>
        <dbReference type="EC" id="4.2.1.11"/>
    </reaction>
</comment>
<evidence type="ECO:0000313" key="13">
    <source>
        <dbReference type="Proteomes" id="UP000070463"/>
    </source>
</evidence>
<name>A0A133UV87_9EURY</name>
<comment type="similarity">
    <text evidence="2 6">Belongs to the enolase family.</text>
</comment>
<feature type="active site" description="Proton donor" evidence="6 7">
    <location>
        <position position="205"/>
    </location>
</feature>
<keyword evidence="6" id="KW-0964">Secreted</keyword>
<feature type="domain" description="Enolase N-terminal" evidence="11">
    <location>
        <begin position="6"/>
        <end position="131"/>
    </location>
</feature>
<dbReference type="InterPro" id="IPR020810">
    <property type="entry name" value="Enolase_C"/>
</dbReference>
<dbReference type="HAMAP" id="MF_00318">
    <property type="entry name" value="Enolase"/>
    <property type="match status" value="1"/>
</dbReference>
<dbReference type="PIRSF" id="PIRSF001400">
    <property type="entry name" value="Enolase"/>
    <property type="match status" value="1"/>
</dbReference>
<evidence type="ECO:0000256" key="1">
    <source>
        <dbReference type="ARBA" id="ARBA00005031"/>
    </source>
</evidence>
<evidence type="ECO:0000256" key="9">
    <source>
        <dbReference type="PIRSR" id="PIRSR001400-3"/>
    </source>
</evidence>
<evidence type="ECO:0000256" key="3">
    <source>
        <dbReference type="ARBA" id="ARBA00022842"/>
    </source>
</evidence>
<keyword evidence="4 6" id="KW-0324">Glycolysis</keyword>
<dbReference type="UniPathway" id="UPA00109">
    <property type="reaction ID" value="UER00187"/>
</dbReference>
<dbReference type="PROSITE" id="PS00164">
    <property type="entry name" value="ENOLASE"/>
    <property type="match status" value="1"/>
</dbReference>
<dbReference type="GO" id="GO:0005576">
    <property type="term" value="C:extracellular region"/>
    <property type="evidence" value="ECO:0007669"/>
    <property type="project" value="UniProtKB-SubCell"/>
</dbReference>
<protein>
    <recommendedName>
        <fullName evidence="6">Enolase</fullName>
        <ecNumber evidence="6">4.2.1.11</ecNumber>
    </recommendedName>
    <alternativeName>
        <fullName evidence="6">2-phospho-D-glycerate hydro-lyase</fullName>
    </alternativeName>
    <alternativeName>
        <fullName evidence="6">2-phosphoglycerate dehydratase</fullName>
    </alternativeName>
</protein>
<proteinExistence type="inferred from homology"/>
<dbReference type="PANTHER" id="PTHR11902">
    <property type="entry name" value="ENOLASE"/>
    <property type="match status" value="1"/>
</dbReference>
<evidence type="ECO:0000256" key="5">
    <source>
        <dbReference type="ARBA" id="ARBA00023239"/>
    </source>
</evidence>
<evidence type="ECO:0000256" key="7">
    <source>
        <dbReference type="PIRSR" id="PIRSR001400-1"/>
    </source>
</evidence>
<feature type="binding site" evidence="6 9">
    <location>
        <position position="312"/>
    </location>
    <ligand>
        <name>Mg(2+)</name>
        <dbReference type="ChEBI" id="CHEBI:18420"/>
    </ligand>
</feature>
<feature type="binding site" evidence="6">
    <location>
        <position position="337"/>
    </location>
    <ligand>
        <name>(2R)-2-phosphoglycerate</name>
        <dbReference type="ChEBI" id="CHEBI:58289"/>
    </ligand>
</feature>
<dbReference type="Gene3D" id="3.20.20.120">
    <property type="entry name" value="Enolase-like C-terminal domain"/>
    <property type="match status" value="1"/>
</dbReference>
<dbReference type="SFLD" id="SFLDF00002">
    <property type="entry name" value="enolase"/>
    <property type="match status" value="1"/>
</dbReference>
<comment type="cofactor">
    <cofactor evidence="9">
        <name>Mg(2+)</name>
        <dbReference type="ChEBI" id="CHEBI:18420"/>
    </cofactor>
    <text evidence="9">Mg(2+) is required for catalysis and for stabilizing the dimer.</text>
</comment>
<dbReference type="InterPro" id="IPR000941">
    <property type="entry name" value="Enolase"/>
</dbReference>
<organism evidence="12 13">
    <name type="scientific">candidate division MSBL1 archaeon SCGC-AAA259I09</name>
    <dbReference type="NCBI Taxonomy" id="1698267"/>
    <lineage>
        <taxon>Archaea</taxon>
        <taxon>Methanobacteriati</taxon>
        <taxon>Methanobacteriota</taxon>
        <taxon>candidate division MSBL1</taxon>
    </lineage>
</organism>
<feature type="binding site" evidence="6">
    <location>
        <position position="366"/>
    </location>
    <ligand>
        <name>(2R)-2-phosphoglycerate</name>
        <dbReference type="ChEBI" id="CHEBI:58289"/>
    </ligand>
</feature>
<dbReference type="SMART" id="SM01193">
    <property type="entry name" value="Enolase_N"/>
    <property type="match status" value="1"/>
</dbReference>
<dbReference type="InterPro" id="IPR020809">
    <property type="entry name" value="Enolase_CS"/>
</dbReference>
<evidence type="ECO:0000256" key="6">
    <source>
        <dbReference type="HAMAP-Rule" id="MF_00318"/>
    </source>
</evidence>
<dbReference type="GO" id="GO:0006096">
    <property type="term" value="P:glycolytic process"/>
    <property type="evidence" value="ECO:0007669"/>
    <property type="project" value="UniProtKB-UniRule"/>
</dbReference>
<comment type="subcellular location">
    <subcellularLocation>
        <location evidence="6">Cytoplasm</location>
    </subcellularLocation>
    <subcellularLocation>
        <location evidence="6">Secreted</location>
    </subcellularLocation>
    <subcellularLocation>
        <location evidence="6">Cell surface</location>
    </subcellularLocation>
    <text evidence="6">Fractions of enolase are present in both the cytoplasm and on the cell surface.</text>
</comment>
<dbReference type="EC" id="4.2.1.11" evidence="6"/>